<protein>
    <submittedName>
        <fullName evidence="1">Lipopolysaccharide biosynthesis protein</fullName>
    </submittedName>
</protein>
<gene>
    <name evidence="1" type="ORF">DC487_06580</name>
</gene>
<dbReference type="OrthoDB" id="3251881at2"/>
<accession>A0A2T8HJN3</accession>
<proteinExistence type="predicted"/>
<sequence length="343" mass="41113">MDLLNNKSILILSVKFFNYENLIKEELTQMGAYVDIYDERPSNSFLSKVVIRLKKDLYRTSIKRYYEKLMEKLQFKSYDYFLLIKGEAIPSFFIDFLRENNENIKMIYYTYDSFKNNKNGLNNLHLFDSSYTFDRKDAISYGINFRPLFFAGDYASLYRERDDLKYTVAFIGTAHSDRYSISERVRQWCESNGKNMFAFYFSPSELLFYINRLIKKSFRGFRIRHISFHSLSHLEIKEIYRRSVAILDINHPDQDGLTMRTFETLGAGRKLITTNPNIKKYPFYNTQNVMIIDREQVDFDPAFFETEFLNFEPQLYAAMSLRGWLEEVFDLRKSNYWEKVLKD</sequence>
<keyword evidence="2" id="KW-1185">Reference proteome</keyword>
<organism evidence="1 2">
    <name type="scientific">Sphingobacterium corticibacter</name>
    <dbReference type="NCBI Taxonomy" id="2171749"/>
    <lineage>
        <taxon>Bacteria</taxon>
        <taxon>Pseudomonadati</taxon>
        <taxon>Bacteroidota</taxon>
        <taxon>Sphingobacteriia</taxon>
        <taxon>Sphingobacteriales</taxon>
        <taxon>Sphingobacteriaceae</taxon>
        <taxon>Sphingobacterium</taxon>
    </lineage>
</organism>
<name>A0A2T8HJN3_9SPHI</name>
<dbReference type="EMBL" id="QDKG01000002">
    <property type="protein sequence ID" value="PVH25603.1"/>
    <property type="molecule type" value="Genomic_DNA"/>
</dbReference>
<comment type="caution">
    <text evidence="1">The sequence shown here is derived from an EMBL/GenBank/DDBJ whole genome shotgun (WGS) entry which is preliminary data.</text>
</comment>
<dbReference type="RefSeq" id="WP_116775176.1">
    <property type="nucleotide sequence ID" value="NZ_QDKG01000002.1"/>
</dbReference>
<evidence type="ECO:0000313" key="1">
    <source>
        <dbReference type="EMBL" id="PVH25603.1"/>
    </source>
</evidence>
<dbReference type="Proteomes" id="UP000245627">
    <property type="component" value="Unassembled WGS sequence"/>
</dbReference>
<evidence type="ECO:0000313" key="2">
    <source>
        <dbReference type="Proteomes" id="UP000245627"/>
    </source>
</evidence>
<reference evidence="1 2" key="1">
    <citation type="submission" date="2018-04" db="EMBL/GenBank/DDBJ databases">
        <title>Sphingobacterium cortibacter sp. nov.</title>
        <authorList>
            <person name="Li Y."/>
        </authorList>
    </citation>
    <scope>NUCLEOTIDE SEQUENCE [LARGE SCALE GENOMIC DNA]</scope>
    <source>
        <strain evidence="1 2">2c-3</strain>
    </source>
</reference>
<dbReference type="AlphaFoldDB" id="A0A2T8HJN3"/>